<name>A0ABU0GDU6_9HYPH</name>
<evidence type="ECO:0000313" key="1">
    <source>
        <dbReference type="EMBL" id="MDQ0423539.1"/>
    </source>
</evidence>
<protein>
    <recommendedName>
        <fullName evidence="3">Type II toxin-antitoxin system RelE/ParE family toxin</fullName>
    </recommendedName>
</protein>
<dbReference type="RefSeq" id="WP_307377595.1">
    <property type="nucleotide sequence ID" value="NZ_JAUSUW010000023.1"/>
</dbReference>
<keyword evidence="2" id="KW-1185">Reference proteome</keyword>
<accession>A0ABU0GDU6</accession>
<organism evidence="1 2">
    <name type="scientific">Peteryoungia aggregata LMG 23059</name>
    <dbReference type="NCBI Taxonomy" id="1368425"/>
    <lineage>
        <taxon>Bacteria</taxon>
        <taxon>Pseudomonadati</taxon>
        <taxon>Pseudomonadota</taxon>
        <taxon>Alphaproteobacteria</taxon>
        <taxon>Hyphomicrobiales</taxon>
        <taxon>Rhizobiaceae</taxon>
        <taxon>Peteryoungia</taxon>
    </lineage>
</organism>
<evidence type="ECO:0008006" key="3">
    <source>
        <dbReference type="Google" id="ProtNLM"/>
    </source>
</evidence>
<dbReference type="Proteomes" id="UP001238496">
    <property type="component" value="Unassembled WGS sequence"/>
</dbReference>
<reference evidence="1 2" key="1">
    <citation type="submission" date="2023-07" db="EMBL/GenBank/DDBJ databases">
        <title>Genomic Encyclopedia of Type Strains, Phase IV (KMG-IV): sequencing the most valuable type-strain genomes for metagenomic binning, comparative biology and taxonomic classification.</title>
        <authorList>
            <person name="Goeker M."/>
        </authorList>
    </citation>
    <scope>NUCLEOTIDE SEQUENCE [LARGE SCALE GENOMIC DNA]</scope>
    <source>
        <strain evidence="1 2">DSM 1111</strain>
    </source>
</reference>
<sequence>MRLRYLPTSELGLRWMRRYYRSHPQLDVVAASAALALAEQNILTYPESAARFEDLDRVREYHIRGTPFSLLYAITPDEVLVIDIRDARGQRSADILRKFLRDLSPSLPDT</sequence>
<gene>
    <name evidence="1" type="ORF">J2045_004591</name>
</gene>
<dbReference type="EMBL" id="JAUSUW010000023">
    <property type="protein sequence ID" value="MDQ0423539.1"/>
    <property type="molecule type" value="Genomic_DNA"/>
</dbReference>
<evidence type="ECO:0000313" key="2">
    <source>
        <dbReference type="Proteomes" id="UP001238496"/>
    </source>
</evidence>
<proteinExistence type="predicted"/>
<comment type="caution">
    <text evidence="1">The sequence shown here is derived from an EMBL/GenBank/DDBJ whole genome shotgun (WGS) entry which is preliminary data.</text>
</comment>